<evidence type="ECO:0000313" key="1">
    <source>
        <dbReference type="EMBL" id="KAK0448398.1"/>
    </source>
</evidence>
<protein>
    <submittedName>
        <fullName evidence="1">Uncharacterized protein</fullName>
    </submittedName>
</protein>
<comment type="caution">
    <text evidence="1">The sequence shown here is derived from an EMBL/GenBank/DDBJ whole genome shotgun (WGS) entry which is preliminary data.</text>
</comment>
<reference evidence="1" key="1">
    <citation type="submission" date="2023-06" db="EMBL/GenBank/DDBJ databases">
        <authorList>
            <consortium name="Lawrence Berkeley National Laboratory"/>
            <person name="Ahrendt S."/>
            <person name="Sahu N."/>
            <person name="Indic B."/>
            <person name="Wong-Bajracharya J."/>
            <person name="Merenyi Z."/>
            <person name="Ke H.-M."/>
            <person name="Monk M."/>
            <person name="Kocsube S."/>
            <person name="Drula E."/>
            <person name="Lipzen A."/>
            <person name="Balint B."/>
            <person name="Henrissat B."/>
            <person name="Andreopoulos B."/>
            <person name="Martin F.M."/>
            <person name="Harder C.B."/>
            <person name="Rigling D."/>
            <person name="Ford K.L."/>
            <person name="Foster G.D."/>
            <person name="Pangilinan J."/>
            <person name="Papanicolaou A."/>
            <person name="Barry K."/>
            <person name="LaButti K."/>
            <person name="Viragh M."/>
            <person name="Koriabine M."/>
            <person name="Yan M."/>
            <person name="Riley R."/>
            <person name="Champramary S."/>
            <person name="Plett K.L."/>
            <person name="Tsai I.J."/>
            <person name="Slot J."/>
            <person name="Sipos G."/>
            <person name="Plett J."/>
            <person name="Nagy L.G."/>
            <person name="Grigoriev I.V."/>
        </authorList>
    </citation>
    <scope>NUCLEOTIDE SEQUENCE</scope>
    <source>
        <strain evidence="1">CCBAS 213</strain>
    </source>
</reference>
<accession>A0AA39MW43</accession>
<keyword evidence="2" id="KW-1185">Reference proteome</keyword>
<evidence type="ECO:0000313" key="2">
    <source>
        <dbReference type="Proteomes" id="UP001175211"/>
    </source>
</evidence>
<sequence>MLIGVMVVGYKLSTKSSSSLEKEMDVCGPEGPQVLQSENKFVWRWMENSILEAERKVPFDLGSLRMAKPLEDRSGDDDERNLSHDAGIECKRRKVILEDGGTLVRGGSERKARVQEHRVRAWCLFPLKKYLENEMRISVQLKIEESVGQNVRHSYPGYHLSTFVPSGDTCGDIDELACSAGICWPSIHRFRKGYVCFTAAYGGG</sequence>
<proteinExistence type="predicted"/>
<dbReference type="RefSeq" id="XP_060326503.1">
    <property type="nucleotide sequence ID" value="XM_060480349.1"/>
</dbReference>
<dbReference type="Proteomes" id="UP001175211">
    <property type="component" value="Unassembled WGS sequence"/>
</dbReference>
<dbReference type="AlphaFoldDB" id="A0AA39MW43"/>
<dbReference type="GeneID" id="85363897"/>
<organism evidence="1 2">
    <name type="scientific">Armillaria tabescens</name>
    <name type="common">Ringless honey mushroom</name>
    <name type="synonym">Agaricus tabescens</name>
    <dbReference type="NCBI Taxonomy" id="1929756"/>
    <lineage>
        <taxon>Eukaryota</taxon>
        <taxon>Fungi</taxon>
        <taxon>Dikarya</taxon>
        <taxon>Basidiomycota</taxon>
        <taxon>Agaricomycotina</taxon>
        <taxon>Agaricomycetes</taxon>
        <taxon>Agaricomycetidae</taxon>
        <taxon>Agaricales</taxon>
        <taxon>Marasmiineae</taxon>
        <taxon>Physalacriaceae</taxon>
        <taxon>Desarmillaria</taxon>
    </lineage>
</organism>
<dbReference type="EMBL" id="JAUEPS010000041">
    <property type="protein sequence ID" value="KAK0448398.1"/>
    <property type="molecule type" value="Genomic_DNA"/>
</dbReference>
<name>A0AA39MW43_ARMTA</name>
<gene>
    <name evidence="1" type="ORF">EV420DRAFT_1750874</name>
</gene>